<protein>
    <recommendedName>
        <fullName evidence="4">Transcriptional regulator LacI/GalR-like sensor domain-containing protein</fullName>
    </recommendedName>
</protein>
<sequence>MVPLVLLNGISPDGHPSVLPQERAAGAAVAGHLLECGHRAIGILGDLPEVAADPRRSVTIADRFAGVDETLAAAGVEPARLPVRAWAPGVGYEGTHQLLDGHPELTAIIAGNDSVAFGIYQGLAARGLRVGRDVSVISFDDEEFAAFQRPGLTTARLPYQEMAQCGVDMLLGYREAGQVRLPMPLILRESVRRL</sequence>
<dbReference type="GO" id="GO:0003700">
    <property type="term" value="F:DNA-binding transcription factor activity"/>
    <property type="evidence" value="ECO:0007669"/>
    <property type="project" value="TreeGrafter"/>
</dbReference>
<dbReference type="STRING" id="85968.GCA_900073015_02679"/>
<gene>
    <name evidence="5" type="ORF">CQY22_010335</name>
</gene>
<name>A0A2G5PB08_9MYCO</name>
<dbReference type="Pfam" id="PF13377">
    <property type="entry name" value="Peripla_BP_3"/>
    <property type="match status" value="1"/>
</dbReference>
<evidence type="ECO:0000313" key="5">
    <source>
        <dbReference type="EMBL" id="PIB75250.1"/>
    </source>
</evidence>
<dbReference type="GO" id="GO:0000976">
    <property type="term" value="F:transcription cis-regulatory region binding"/>
    <property type="evidence" value="ECO:0007669"/>
    <property type="project" value="TreeGrafter"/>
</dbReference>
<evidence type="ECO:0000256" key="3">
    <source>
        <dbReference type="ARBA" id="ARBA00023163"/>
    </source>
</evidence>
<reference evidence="5 6" key="1">
    <citation type="journal article" date="2017" name="Infect. Genet. Evol.">
        <title>The new phylogeny of the genus Mycobacterium: The old and the news.</title>
        <authorList>
            <person name="Tortoli E."/>
            <person name="Fedrizzi T."/>
            <person name="Meehan C.J."/>
            <person name="Trovato A."/>
            <person name="Grottola A."/>
            <person name="Giacobazzi E."/>
            <person name="Serpini G.F."/>
            <person name="Tagliazucchi S."/>
            <person name="Fabio A."/>
            <person name="Bettua C."/>
            <person name="Bertorelli R."/>
            <person name="Frascaro F."/>
            <person name="De Sanctis V."/>
            <person name="Pecorari M."/>
            <person name="Jousson O."/>
            <person name="Segata N."/>
            <person name="Cirillo D.M."/>
        </authorList>
    </citation>
    <scope>NUCLEOTIDE SEQUENCE [LARGE SCALE GENOMIC DNA]</scope>
    <source>
        <strain evidence="5 6">CIP1034565</strain>
    </source>
</reference>
<keyword evidence="1" id="KW-0805">Transcription regulation</keyword>
<evidence type="ECO:0000313" key="6">
    <source>
        <dbReference type="Proteomes" id="UP000230551"/>
    </source>
</evidence>
<dbReference type="OrthoDB" id="9816215at2"/>
<keyword evidence="6" id="KW-1185">Reference proteome</keyword>
<evidence type="ECO:0000256" key="2">
    <source>
        <dbReference type="ARBA" id="ARBA00023125"/>
    </source>
</evidence>
<keyword evidence="3" id="KW-0804">Transcription</keyword>
<evidence type="ECO:0000259" key="4">
    <source>
        <dbReference type="Pfam" id="PF13377"/>
    </source>
</evidence>
<dbReference type="PANTHER" id="PTHR30146">
    <property type="entry name" value="LACI-RELATED TRANSCRIPTIONAL REPRESSOR"/>
    <property type="match status" value="1"/>
</dbReference>
<feature type="domain" description="Transcriptional regulator LacI/GalR-like sensor" evidence="4">
    <location>
        <begin position="31"/>
        <end position="191"/>
    </location>
</feature>
<dbReference type="InterPro" id="IPR046335">
    <property type="entry name" value="LacI/GalR-like_sensor"/>
</dbReference>
<keyword evidence="2" id="KW-0238">DNA-binding</keyword>
<comment type="caution">
    <text evidence="5">The sequence shown here is derived from an EMBL/GenBank/DDBJ whole genome shotgun (WGS) entry which is preliminary data.</text>
</comment>
<proteinExistence type="predicted"/>
<organism evidence="5 6">
    <name type="scientific">Mycolicibacterium brumae</name>
    <dbReference type="NCBI Taxonomy" id="85968"/>
    <lineage>
        <taxon>Bacteria</taxon>
        <taxon>Bacillati</taxon>
        <taxon>Actinomycetota</taxon>
        <taxon>Actinomycetes</taxon>
        <taxon>Mycobacteriales</taxon>
        <taxon>Mycobacteriaceae</taxon>
        <taxon>Mycolicibacterium</taxon>
    </lineage>
</organism>
<dbReference type="Gene3D" id="3.40.50.2300">
    <property type="match status" value="2"/>
</dbReference>
<dbReference type="EMBL" id="PDCN02000011">
    <property type="protein sequence ID" value="PIB75250.1"/>
    <property type="molecule type" value="Genomic_DNA"/>
</dbReference>
<dbReference type="InterPro" id="IPR028082">
    <property type="entry name" value="Peripla_BP_I"/>
</dbReference>
<dbReference type="PANTHER" id="PTHR30146:SF109">
    <property type="entry name" value="HTH-TYPE TRANSCRIPTIONAL REGULATOR GALS"/>
    <property type="match status" value="1"/>
</dbReference>
<dbReference type="SUPFAM" id="SSF53822">
    <property type="entry name" value="Periplasmic binding protein-like I"/>
    <property type="match status" value="1"/>
</dbReference>
<evidence type="ECO:0000256" key="1">
    <source>
        <dbReference type="ARBA" id="ARBA00023015"/>
    </source>
</evidence>
<dbReference type="AlphaFoldDB" id="A0A2G5PB08"/>
<accession>A0A2G5PB08</accession>
<dbReference type="Proteomes" id="UP000230551">
    <property type="component" value="Unassembled WGS sequence"/>
</dbReference>